<feature type="domain" description="RING-type" evidence="6">
    <location>
        <begin position="47"/>
        <end position="93"/>
    </location>
</feature>
<proteinExistence type="predicted"/>
<evidence type="ECO:0000313" key="9">
    <source>
        <dbReference type="WBParaSite" id="HCON_00031170-00002"/>
    </source>
</evidence>
<reference evidence="8 9" key="1">
    <citation type="submission" date="2020-12" db="UniProtKB">
        <authorList>
            <consortium name="WormBaseParasite"/>
        </authorList>
    </citation>
    <scope>IDENTIFICATION</scope>
    <source>
        <strain evidence="8 9">MHco3</strain>
    </source>
</reference>
<dbReference type="SMART" id="SM00184">
    <property type="entry name" value="RING"/>
    <property type="match status" value="1"/>
</dbReference>
<feature type="region of interest" description="Disordered" evidence="5">
    <location>
        <begin position="403"/>
        <end position="526"/>
    </location>
</feature>
<evidence type="ECO:0000313" key="7">
    <source>
        <dbReference type="Proteomes" id="UP000025227"/>
    </source>
</evidence>
<dbReference type="GO" id="GO:0061630">
    <property type="term" value="F:ubiquitin protein ligase activity"/>
    <property type="evidence" value="ECO:0007669"/>
    <property type="project" value="TreeGrafter"/>
</dbReference>
<dbReference type="WBParaSite" id="HCON_00031170-00002">
    <property type="protein sequence ID" value="HCON_00031170-00002"/>
    <property type="gene ID" value="HCON_00031170"/>
</dbReference>
<evidence type="ECO:0000256" key="2">
    <source>
        <dbReference type="ARBA" id="ARBA00022771"/>
    </source>
</evidence>
<dbReference type="PANTHER" id="PTHR22791">
    <property type="entry name" value="RING-TYPE DOMAIN-CONTAINING PROTEIN"/>
    <property type="match status" value="1"/>
</dbReference>
<dbReference type="GO" id="GO:0008270">
    <property type="term" value="F:zinc ion binding"/>
    <property type="evidence" value="ECO:0007669"/>
    <property type="project" value="UniProtKB-KW"/>
</dbReference>
<dbReference type="OMA" id="PCHRQEL"/>
<dbReference type="GO" id="GO:0016567">
    <property type="term" value="P:protein ubiquitination"/>
    <property type="evidence" value="ECO:0007669"/>
    <property type="project" value="TreeGrafter"/>
</dbReference>
<keyword evidence="7" id="KW-1185">Reference proteome</keyword>
<keyword evidence="1" id="KW-0479">Metal-binding</keyword>
<evidence type="ECO:0000259" key="6">
    <source>
        <dbReference type="PROSITE" id="PS50089"/>
    </source>
</evidence>
<dbReference type="InterPro" id="IPR051435">
    <property type="entry name" value="RING_finger_E3_ubiq-ligases"/>
</dbReference>
<feature type="compositionally biased region" description="Polar residues" evidence="5">
    <location>
        <begin position="445"/>
        <end position="486"/>
    </location>
</feature>
<evidence type="ECO:0000256" key="5">
    <source>
        <dbReference type="SAM" id="MobiDB-lite"/>
    </source>
</evidence>
<sequence>MSEGSVDPECDDKPTHGSDTDIVATVDENASDSNSVKSAALVDLHACGICYQLYNDSDRLPKVLSCGHTNCLSCLNSWQKHGSSPFPICAVCRKVTRRPIVSLPNNFQLLQVLRRMKLISTNSEPQTSAEQRKSTTQIEEMAPGITSVCEQIDEHMSEVASLLESQLDHLNSMSTNDEHPYATEFDRLLRIVESASADLISHWEVTKRHLLHTKKAKSRTSSSVPPVFSIPGLSDFFGIGRHFDEIRTDSASDDPFDRIHDFLGLDSDTPPNAYSEFSLFGSETSHETAVSASEASSQDNENYSTVIEPREESPFLHISTFDGTFGSYSYCSLCHCRLPTNTDSHRTHVLGRRHQSALGHTTDSSVTDAMRFLGLHVNRNRQPRRPRTTPLSFARRFADILHSQHRASTPSGRRDESSANNERTRSAYQSNRPFSGRRSYHRNGRNTPQESSNPRANTIDQNNTNSSVPSSRTSAGNTTEPANSYRSLPWNRGRTPERSHGEGSRDRRWDPRLASPSFGAAPSYRGGYPARRYNRATLTGRTPPPVQHGAYHMPFLVLNEPNIGFLSGTGFFAVNNSL</sequence>
<feature type="compositionally biased region" description="Basic and acidic residues" evidence="5">
    <location>
        <begin position="494"/>
        <end position="511"/>
    </location>
</feature>
<name>A0A6F7P1G9_HAECO</name>
<evidence type="ECO:0000313" key="8">
    <source>
        <dbReference type="WBParaSite" id="HCON_00031170-00001"/>
    </source>
</evidence>
<dbReference type="InterPro" id="IPR013083">
    <property type="entry name" value="Znf_RING/FYVE/PHD"/>
</dbReference>
<dbReference type="Proteomes" id="UP000025227">
    <property type="component" value="Unplaced"/>
</dbReference>
<dbReference type="WBParaSite" id="HCON_00031170-00001">
    <property type="protein sequence ID" value="HCON_00031170-00001"/>
    <property type="gene ID" value="HCON_00031170"/>
</dbReference>
<feature type="compositionally biased region" description="Basic and acidic residues" evidence="5">
    <location>
        <begin position="412"/>
        <end position="425"/>
    </location>
</feature>
<evidence type="ECO:0000256" key="1">
    <source>
        <dbReference type="ARBA" id="ARBA00022723"/>
    </source>
</evidence>
<dbReference type="Pfam" id="PF13445">
    <property type="entry name" value="zf-RING_UBOX"/>
    <property type="match status" value="1"/>
</dbReference>
<accession>A0A6F7P1G9</accession>
<dbReference type="Gene3D" id="3.30.40.10">
    <property type="entry name" value="Zinc/RING finger domain, C3HC4 (zinc finger)"/>
    <property type="match status" value="1"/>
</dbReference>
<dbReference type="InterPro" id="IPR027370">
    <property type="entry name" value="Znf-RING_euk"/>
</dbReference>
<evidence type="ECO:0000256" key="3">
    <source>
        <dbReference type="ARBA" id="ARBA00022833"/>
    </source>
</evidence>
<evidence type="ECO:0000256" key="4">
    <source>
        <dbReference type="PROSITE-ProRule" id="PRU00175"/>
    </source>
</evidence>
<keyword evidence="2 4" id="KW-0863">Zinc-finger</keyword>
<dbReference type="AlphaFoldDB" id="A0A6F7P1G9"/>
<dbReference type="SUPFAM" id="SSF57850">
    <property type="entry name" value="RING/U-box"/>
    <property type="match status" value="1"/>
</dbReference>
<dbReference type="PROSITE" id="PS50089">
    <property type="entry name" value="ZF_RING_2"/>
    <property type="match status" value="1"/>
</dbReference>
<protein>
    <submittedName>
        <fullName evidence="8 9">RING-type domain-containing protein</fullName>
    </submittedName>
</protein>
<organism evidence="7 9">
    <name type="scientific">Haemonchus contortus</name>
    <name type="common">Barber pole worm</name>
    <dbReference type="NCBI Taxonomy" id="6289"/>
    <lineage>
        <taxon>Eukaryota</taxon>
        <taxon>Metazoa</taxon>
        <taxon>Ecdysozoa</taxon>
        <taxon>Nematoda</taxon>
        <taxon>Chromadorea</taxon>
        <taxon>Rhabditida</taxon>
        <taxon>Rhabditina</taxon>
        <taxon>Rhabditomorpha</taxon>
        <taxon>Strongyloidea</taxon>
        <taxon>Trichostrongylidae</taxon>
        <taxon>Haemonchus</taxon>
    </lineage>
</organism>
<dbReference type="OrthoDB" id="5877713at2759"/>
<keyword evidence="3" id="KW-0862">Zinc</keyword>
<dbReference type="PANTHER" id="PTHR22791:SF6">
    <property type="entry name" value="RING-TYPE DOMAIN-CONTAINING PROTEIN"/>
    <property type="match status" value="1"/>
</dbReference>
<dbReference type="InterPro" id="IPR001841">
    <property type="entry name" value="Znf_RING"/>
</dbReference>